<dbReference type="AlphaFoldDB" id="A0AAE0ENC4"/>
<dbReference type="Pfam" id="PF00135">
    <property type="entry name" value="COesterase"/>
    <property type="match status" value="1"/>
</dbReference>
<name>A0AAE0ENC4_9CHLO</name>
<dbReference type="InterPro" id="IPR002018">
    <property type="entry name" value="CarbesteraseB"/>
</dbReference>
<evidence type="ECO:0000256" key="2">
    <source>
        <dbReference type="ARBA" id="ARBA00022801"/>
    </source>
</evidence>
<keyword evidence="6" id="KW-1185">Reference proteome</keyword>
<dbReference type="PANTHER" id="PTHR43918:SF4">
    <property type="entry name" value="CARBOXYLIC ESTER HYDROLASE"/>
    <property type="match status" value="1"/>
</dbReference>
<dbReference type="InterPro" id="IPR050654">
    <property type="entry name" value="AChE-related_enzymes"/>
</dbReference>
<evidence type="ECO:0000256" key="3">
    <source>
        <dbReference type="RuleBase" id="RU361235"/>
    </source>
</evidence>
<feature type="chain" id="PRO_5041779991" description="Carboxylic ester hydrolase" evidence="3">
    <location>
        <begin position="26"/>
        <end position="576"/>
    </location>
</feature>
<comment type="caution">
    <text evidence="5">The sequence shown here is derived from an EMBL/GenBank/DDBJ whole genome shotgun (WGS) entry which is preliminary data.</text>
</comment>
<evidence type="ECO:0000259" key="4">
    <source>
        <dbReference type="Pfam" id="PF00135"/>
    </source>
</evidence>
<dbReference type="EC" id="3.1.1.-" evidence="3"/>
<sequence>MLHCSLSQKFLYAYLLFTFLKQSEATLSASISGFEWPWGRPVVQTPLGALKGIKQSHGVQAWLGVPFAQPPVGDLRFQPPSQIQEPWKNEKDCGKTSKICPQFHVVKNVFLGSEDCLYLNVWVPSSATVKQPAGVLLWIFGGAFEIGDGYEFGWYDGHDLAQHTGKIVVTFNYRVGVFGFFAHEALKAENSFGTTGNYGLQDQRAAMQWVQDNIALFRGDPSQVTLFGESAGGMSVCYHLSSKASAGLFHRAVVESGNCDAREFFQPLASALAVSREVSKAVKCESGSNEEILACLRALSTGDMMLETWYPGHTAPNASDIVPTLAPVMTYFPTVDGSPIGLLATPYDAFLAGTLNRVPTIMGTNQDEGTLFIPVLPLLWKPMISPLPVNEKGLHNVLMHIFNNSTTVDRIFNEYPASYFKTTDSRAAGMLRDFAFICASRRAMQAMLALNHTEVWEYRFSYPSHWIEAGALGDYHTSELFFLFRTHWPTALIHPFDKKDTEMMDEIDGYWNNLASAGDPNGVNADVEDSSSKTFWPRFTNKEAAYIELSVPAVVKAALKAKHCDFWDDIRRYDLK</sequence>
<accession>A0AAE0ENC4</accession>
<evidence type="ECO:0000313" key="5">
    <source>
        <dbReference type="EMBL" id="KAK3232810.1"/>
    </source>
</evidence>
<feature type="signal peptide" evidence="3">
    <location>
        <begin position="1"/>
        <end position="25"/>
    </location>
</feature>
<dbReference type="PROSITE" id="PS00122">
    <property type="entry name" value="CARBOXYLESTERASE_B_1"/>
    <property type="match status" value="1"/>
</dbReference>
<dbReference type="Proteomes" id="UP001190700">
    <property type="component" value="Unassembled WGS sequence"/>
</dbReference>
<organism evidence="5 6">
    <name type="scientific">Cymbomonas tetramitiformis</name>
    <dbReference type="NCBI Taxonomy" id="36881"/>
    <lineage>
        <taxon>Eukaryota</taxon>
        <taxon>Viridiplantae</taxon>
        <taxon>Chlorophyta</taxon>
        <taxon>Pyramimonadophyceae</taxon>
        <taxon>Pyramimonadales</taxon>
        <taxon>Pyramimonadaceae</taxon>
        <taxon>Cymbomonas</taxon>
    </lineage>
</organism>
<comment type="similarity">
    <text evidence="1 3">Belongs to the type-B carboxylesterase/lipase family.</text>
</comment>
<dbReference type="PROSITE" id="PS00941">
    <property type="entry name" value="CARBOXYLESTERASE_B_2"/>
    <property type="match status" value="1"/>
</dbReference>
<dbReference type="InterPro" id="IPR029058">
    <property type="entry name" value="AB_hydrolase_fold"/>
</dbReference>
<proteinExistence type="inferred from homology"/>
<dbReference type="EMBL" id="LGRX02035886">
    <property type="protein sequence ID" value="KAK3232810.1"/>
    <property type="molecule type" value="Genomic_DNA"/>
</dbReference>
<reference evidence="5 6" key="1">
    <citation type="journal article" date="2015" name="Genome Biol. Evol.">
        <title>Comparative Genomics of a Bacterivorous Green Alga Reveals Evolutionary Causalities and Consequences of Phago-Mixotrophic Mode of Nutrition.</title>
        <authorList>
            <person name="Burns J.A."/>
            <person name="Paasch A."/>
            <person name="Narechania A."/>
            <person name="Kim E."/>
        </authorList>
    </citation>
    <scope>NUCLEOTIDE SEQUENCE [LARGE SCALE GENOMIC DNA]</scope>
    <source>
        <strain evidence="5 6">PLY_AMNH</strain>
    </source>
</reference>
<dbReference type="GO" id="GO:0052689">
    <property type="term" value="F:carboxylic ester hydrolase activity"/>
    <property type="evidence" value="ECO:0007669"/>
    <property type="project" value="TreeGrafter"/>
</dbReference>
<keyword evidence="3" id="KW-0732">Signal</keyword>
<gene>
    <name evidence="5" type="ORF">CYMTET_56861</name>
</gene>
<dbReference type="SUPFAM" id="SSF53474">
    <property type="entry name" value="alpha/beta-Hydrolases"/>
    <property type="match status" value="1"/>
</dbReference>
<feature type="domain" description="Carboxylesterase type B" evidence="4">
    <location>
        <begin position="41"/>
        <end position="567"/>
    </location>
</feature>
<dbReference type="InterPro" id="IPR019819">
    <property type="entry name" value="Carboxylesterase_B_CS"/>
</dbReference>
<protein>
    <recommendedName>
        <fullName evidence="3">Carboxylic ester hydrolase</fullName>
        <ecNumber evidence="3">3.1.1.-</ecNumber>
    </recommendedName>
</protein>
<dbReference type="Gene3D" id="3.40.50.1820">
    <property type="entry name" value="alpha/beta hydrolase"/>
    <property type="match status" value="1"/>
</dbReference>
<dbReference type="PANTHER" id="PTHR43918">
    <property type="entry name" value="ACETYLCHOLINESTERASE"/>
    <property type="match status" value="1"/>
</dbReference>
<evidence type="ECO:0000256" key="1">
    <source>
        <dbReference type="ARBA" id="ARBA00005964"/>
    </source>
</evidence>
<keyword evidence="2 3" id="KW-0378">Hydrolase</keyword>
<dbReference type="InterPro" id="IPR019826">
    <property type="entry name" value="Carboxylesterase_B_AS"/>
</dbReference>
<evidence type="ECO:0000313" key="6">
    <source>
        <dbReference type="Proteomes" id="UP001190700"/>
    </source>
</evidence>